<dbReference type="PROSITE" id="PS51257">
    <property type="entry name" value="PROKAR_LIPOPROTEIN"/>
    <property type="match status" value="1"/>
</dbReference>
<reference evidence="1" key="2">
    <citation type="journal article" date="2015" name="Data Brief">
        <title>Shoot transcriptome of the giant reed, Arundo donax.</title>
        <authorList>
            <person name="Barrero R.A."/>
            <person name="Guerrero F.D."/>
            <person name="Moolhuijzen P."/>
            <person name="Goolsby J.A."/>
            <person name="Tidwell J."/>
            <person name="Bellgard S.E."/>
            <person name="Bellgard M.I."/>
        </authorList>
    </citation>
    <scope>NUCLEOTIDE SEQUENCE</scope>
    <source>
        <tissue evidence="1">Shoot tissue taken approximately 20 cm above the soil surface</tissue>
    </source>
</reference>
<organism evidence="1">
    <name type="scientific">Arundo donax</name>
    <name type="common">Giant reed</name>
    <name type="synonym">Donax arundinaceus</name>
    <dbReference type="NCBI Taxonomy" id="35708"/>
    <lineage>
        <taxon>Eukaryota</taxon>
        <taxon>Viridiplantae</taxon>
        <taxon>Streptophyta</taxon>
        <taxon>Embryophyta</taxon>
        <taxon>Tracheophyta</taxon>
        <taxon>Spermatophyta</taxon>
        <taxon>Magnoliopsida</taxon>
        <taxon>Liliopsida</taxon>
        <taxon>Poales</taxon>
        <taxon>Poaceae</taxon>
        <taxon>PACMAD clade</taxon>
        <taxon>Arundinoideae</taxon>
        <taxon>Arundineae</taxon>
        <taxon>Arundo</taxon>
    </lineage>
</organism>
<sequence length="29" mass="3284">MRFLRAKRWRMPRSGGPIPHAIGTSCAMV</sequence>
<name>A0A0A8Z3D2_ARUDO</name>
<reference evidence="1" key="1">
    <citation type="submission" date="2014-09" db="EMBL/GenBank/DDBJ databases">
        <authorList>
            <person name="Magalhaes I.L.F."/>
            <person name="Oliveira U."/>
            <person name="Santos F.R."/>
            <person name="Vidigal T.H.D.A."/>
            <person name="Brescovit A.D."/>
            <person name="Santos A.J."/>
        </authorList>
    </citation>
    <scope>NUCLEOTIDE SEQUENCE</scope>
    <source>
        <tissue evidence="1">Shoot tissue taken approximately 20 cm above the soil surface</tissue>
    </source>
</reference>
<dbReference type="AlphaFoldDB" id="A0A0A8Z3D2"/>
<evidence type="ECO:0000313" key="1">
    <source>
        <dbReference type="EMBL" id="JAD32178.1"/>
    </source>
</evidence>
<protein>
    <submittedName>
        <fullName evidence="1">Uncharacterized protein</fullName>
    </submittedName>
</protein>
<accession>A0A0A8Z3D2</accession>
<proteinExistence type="predicted"/>
<dbReference type="EMBL" id="GBRH01265717">
    <property type="protein sequence ID" value="JAD32178.1"/>
    <property type="molecule type" value="Transcribed_RNA"/>
</dbReference>